<evidence type="ECO:0000313" key="7">
    <source>
        <dbReference type="Proteomes" id="UP000030700"/>
    </source>
</evidence>
<dbReference type="InterPro" id="IPR027417">
    <property type="entry name" value="P-loop_NTPase"/>
</dbReference>
<evidence type="ECO:0000256" key="3">
    <source>
        <dbReference type="ARBA" id="ARBA00022741"/>
    </source>
</evidence>
<dbReference type="InterPro" id="IPR003593">
    <property type="entry name" value="AAA+_ATPase"/>
</dbReference>
<dbReference type="EMBL" id="DF820457">
    <property type="protein sequence ID" value="GAK51705.1"/>
    <property type="molecule type" value="Genomic_DNA"/>
</dbReference>
<organism evidence="6">
    <name type="scientific">Candidatus Moduliflexus flocculans</name>
    <dbReference type="NCBI Taxonomy" id="1499966"/>
    <lineage>
        <taxon>Bacteria</taxon>
        <taxon>Candidatus Moduliflexota</taxon>
        <taxon>Candidatus Moduliflexia</taxon>
        <taxon>Candidatus Moduliflexales</taxon>
        <taxon>Candidatus Moduliflexaceae</taxon>
    </lineage>
</organism>
<dbReference type="HOGENOM" id="CLU_000604_101_4_0"/>
<dbReference type="Pfam" id="PF14524">
    <property type="entry name" value="Wzt_C"/>
    <property type="match status" value="1"/>
</dbReference>
<protein>
    <submittedName>
        <fullName evidence="6">ABC transporter, ATP-binding protein</fullName>
    </submittedName>
</protein>
<dbReference type="AlphaFoldDB" id="A0A081BMT9"/>
<dbReference type="InterPro" id="IPR029439">
    <property type="entry name" value="Wzt_C"/>
</dbReference>
<keyword evidence="2" id="KW-0813">Transport</keyword>
<dbReference type="Gene3D" id="2.70.50.60">
    <property type="entry name" value="abc- transporter (atp binding component) like domain"/>
    <property type="match status" value="1"/>
</dbReference>
<evidence type="ECO:0000313" key="6">
    <source>
        <dbReference type="EMBL" id="GAK51705.1"/>
    </source>
</evidence>
<feature type="domain" description="ABC transporter" evidence="5">
    <location>
        <begin position="41"/>
        <end position="264"/>
    </location>
</feature>
<evidence type="ECO:0000256" key="1">
    <source>
        <dbReference type="ARBA" id="ARBA00005417"/>
    </source>
</evidence>
<dbReference type="PANTHER" id="PTHR46743">
    <property type="entry name" value="TEICHOIC ACIDS EXPORT ATP-BINDING PROTEIN TAGH"/>
    <property type="match status" value="1"/>
</dbReference>
<name>A0A081BMT9_9BACT</name>
<dbReference type="InterPro" id="IPR015860">
    <property type="entry name" value="ABC_transpr_TagH-like"/>
</dbReference>
<dbReference type="InterPro" id="IPR003439">
    <property type="entry name" value="ABC_transporter-like_ATP-bd"/>
</dbReference>
<evidence type="ECO:0000256" key="2">
    <source>
        <dbReference type="ARBA" id="ARBA00022448"/>
    </source>
</evidence>
<keyword evidence="4 6" id="KW-0067">ATP-binding</keyword>
<proteinExistence type="inferred from homology"/>
<dbReference type="PROSITE" id="PS50893">
    <property type="entry name" value="ABC_TRANSPORTER_2"/>
    <property type="match status" value="1"/>
</dbReference>
<dbReference type="SUPFAM" id="SSF52540">
    <property type="entry name" value="P-loop containing nucleoside triphosphate hydrolases"/>
    <property type="match status" value="1"/>
</dbReference>
<dbReference type="GO" id="GO:0140359">
    <property type="term" value="F:ABC-type transporter activity"/>
    <property type="evidence" value="ECO:0007669"/>
    <property type="project" value="InterPro"/>
</dbReference>
<dbReference type="PANTHER" id="PTHR46743:SF2">
    <property type="entry name" value="TEICHOIC ACIDS EXPORT ATP-BINDING PROTEIN TAGH"/>
    <property type="match status" value="1"/>
</dbReference>
<comment type="similarity">
    <text evidence="1">Belongs to the ABC transporter superfamily.</text>
</comment>
<dbReference type="GO" id="GO:0005524">
    <property type="term" value="F:ATP binding"/>
    <property type="evidence" value="ECO:0007669"/>
    <property type="project" value="UniProtKB-KW"/>
</dbReference>
<evidence type="ECO:0000259" key="5">
    <source>
        <dbReference type="PROSITE" id="PS50893"/>
    </source>
</evidence>
<gene>
    <name evidence="6" type="ORF">U14_02950</name>
</gene>
<sequence>MTVIQVENLGKKYTIGHQKGTRYQTLRDTLAHTGRGIVQRLRHPLSPNREIVDLEEIWALRDVNFEIKQGERVGIIGRNGAGKSTLLKILSRITHPTTGRVTLNGRVASLLEVGTGFHPELSGRENIYLNGAILGMTRQEIKRKFDEIVAFAEVEKFLDTPVKHYSSGMYVRLAFAVAAHLEPEILLVDEVLAVGDAQFQKKCLGKMDEVAQEGRTVFFVSHNMGAIGSLCNKVILLENGQISDNGETTVVITRYLAESIQNKSERLERLRYSGYGKQIRFSQIMLLSEDGNNVQFGEPIRYKLTLHADITFENLSIGSSIFDLSGICIGTLFTKETFSISEQQPLILELCIMNITLAPGTYYAGFSIGWGGADGRHDLDMIIGTPLFQILSFSSKNMIVSRWQTNWGSIVFCHATLSILERGIPK</sequence>
<keyword evidence="3" id="KW-0547">Nucleotide-binding</keyword>
<dbReference type="Gene3D" id="3.40.50.300">
    <property type="entry name" value="P-loop containing nucleotide triphosphate hydrolases"/>
    <property type="match status" value="1"/>
</dbReference>
<keyword evidence="7" id="KW-1185">Reference proteome</keyword>
<dbReference type="CDD" id="cd03220">
    <property type="entry name" value="ABC_KpsT_Wzt"/>
    <property type="match status" value="1"/>
</dbReference>
<dbReference type="GO" id="GO:0016887">
    <property type="term" value="F:ATP hydrolysis activity"/>
    <property type="evidence" value="ECO:0007669"/>
    <property type="project" value="InterPro"/>
</dbReference>
<dbReference type="GO" id="GO:0016020">
    <property type="term" value="C:membrane"/>
    <property type="evidence" value="ECO:0007669"/>
    <property type="project" value="InterPro"/>
</dbReference>
<dbReference type="SMART" id="SM00382">
    <property type="entry name" value="AAA"/>
    <property type="match status" value="1"/>
</dbReference>
<dbReference type="Pfam" id="PF00005">
    <property type="entry name" value="ABC_tran"/>
    <property type="match status" value="1"/>
</dbReference>
<dbReference type="Proteomes" id="UP000030700">
    <property type="component" value="Unassembled WGS sequence"/>
</dbReference>
<evidence type="ECO:0000256" key="4">
    <source>
        <dbReference type="ARBA" id="ARBA00022840"/>
    </source>
</evidence>
<dbReference type="InterPro" id="IPR050683">
    <property type="entry name" value="Bact_Polysacc_Export_ATP-bd"/>
</dbReference>
<accession>A0A081BMT9</accession>
<reference evidence="6" key="1">
    <citation type="journal article" date="2015" name="PeerJ">
        <title>First genomic representation of candidate bacterial phylum KSB3 points to enhanced environmental sensing as a trigger of wastewater bulking.</title>
        <authorList>
            <person name="Sekiguchi Y."/>
            <person name="Ohashi A."/>
            <person name="Parks D.H."/>
            <person name="Yamauchi T."/>
            <person name="Tyson G.W."/>
            <person name="Hugenholtz P."/>
        </authorList>
    </citation>
    <scope>NUCLEOTIDE SEQUENCE [LARGE SCALE GENOMIC DNA]</scope>
</reference>
<dbReference type="STRING" id="1499966.U14_02950"/>